<reference evidence="2" key="1">
    <citation type="journal article" date="2015" name="Nature">
        <title>Complex archaea that bridge the gap between prokaryotes and eukaryotes.</title>
        <authorList>
            <person name="Spang A."/>
            <person name="Saw J.H."/>
            <person name="Jorgensen S.L."/>
            <person name="Zaremba-Niedzwiedzka K."/>
            <person name="Martijn J."/>
            <person name="Lind A.E."/>
            <person name="van Eijk R."/>
            <person name="Schleper C."/>
            <person name="Guy L."/>
            <person name="Ettema T.J."/>
        </authorList>
    </citation>
    <scope>NUCLEOTIDE SEQUENCE</scope>
</reference>
<dbReference type="InterPro" id="IPR016041">
    <property type="entry name" value="Ac-CoA_synth_d_su_TIM-brl"/>
</dbReference>
<dbReference type="AlphaFoldDB" id="A0A0F9NPD3"/>
<dbReference type="PANTHER" id="PTHR36214">
    <property type="match status" value="1"/>
</dbReference>
<feature type="domain" description="CO dehydrogenase/acetyl-CoA synthase delta subunit TIM barrel" evidence="1">
    <location>
        <begin position="69"/>
        <end position="309"/>
    </location>
</feature>
<dbReference type="NCBIfam" id="TIGR00381">
    <property type="entry name" value="cdhD"/>
    <property type="match status" value="1"/>
</dbReference>
<dbReference type="Pfam" id="PF03599">
    <property type="entry name" value="CdhD"/>
    <property type="match status" value="1"/>
</dbReference>
<dbReference type="EMBL" id="LAZR01006636">
    <property type="protein sequence ID" value="KKM90725.1"/>
    <property type="molecule type" value="Genomic_DNA"/>
</dbReference>
<dbReference type="InterPro" id="IPR051069">
    <property type="entry name" value="ACDS_complex_subunit"/>
</dbReference>
<organism evidence="2">
    <name type="scientific">marine sediment metagenome</name>
    <dbReference type="NCBI Taxonomy" id="412755"/>
    <lineage>
        <taxon>unclassified sequences</taxon>
        <taxon>metagenomes</taxon>
        <taxon>ecological metagenomes</taxon>
    </lineage>
</organism>
<dbReference type="InterPro" id="IPR004486">
    <property type="entry name" value="CO_DH/Ac-CoA_synth_dsu"/>
</dbReference>
<protein>
    <recommendedName>
        <fullName evidence="1">CO dehydrogenase/acetyl-CoA synthase delta subunit TIM barrel domain-containing protein</fullName>
    </recommendedName>
</protein>
<evidence type="ECO:0000313" key="2">
    <source>
        <dbReference type="EMBL" id="KKM90725.1"/>
    </source>
</evidence>
<dbReference type="Gene3D" id="3.20.20.20">
    <property type="entry name" value="Dihydropteroate synthase-like"/>
    <property type="match status" value="1"/>
</dbReference>
<proteinExistence type="predicted"/>
<evidence type="ECO:0000259" key="1">
    <source>
        <dbReference type="Pfam" id="PF03599"/>
    </source>
</evidence>
<dbReference type="GO" id="GO:0006730">
    <property type="term" value="P:one-carbon metabolic process"/>
    <property type="evidence" value="ECO:0007669"/>
    <property type="project" value="InterPro"/>
</dbReference>
<gene>
    <name evidence="2" type="ORF">LCGC14_1235780</name>
</gene>
<sequence length="384" mass="42605">MKDTEEVEFTDVDLFAEYLEFQMLPSIVQAAAQAVLPGVPGKAEWTPAKFSLDIDYPGKIETVEFIRSNGKKTTIGGEVVPPFYNFLGLDKRNPNPPLVTYDVFDMGAKMRLPKPIKQQYSEVLGDPAEWAKLAVNKFGAQCITFHSLSIDPAMGDAPVSQSLKFLEDILQAVDVPVIIGCSGNKKKDVELFEVTAAATESEVLMLSAADKATWEEVIPLAVKYDHNCLLWTSLDLNNQIKMNKDALELGLPPNRIVMDPTCATLGYGLEYSFSIYQRMRIAGLLGETDLAYPISGGTTNAWGAREAWMSEKIAPEWGARQYRGPIWEVLNALALCTVGLDLCMMFHPRSASAIKNITKQFFAEIPKHLETKGYYDWVSANLKC</sequence>
<dbReference type="SUPFAM" id="SSF51717">
    <property type="entry name" value="Dihydropteroate synthetase-like"/>
    <property type="match status" value="1"/>
</dbReference>
<dbReference type="PANTHER" id="PTHR36214:SF5">
    <property type="entry name" value="ACETYL-COA DECARBONYLASE_SYNTHASE COMPLEX SUBUNIT DELTA"/>
    <property type="match status" value="1"/>
</dbReference>
<comment type="caution">
    <text evidence="2">The sequence shown here is derived from an EMBL/GenBank/DDBJ whole genome shotgun (WGS) entry which is preliminary data.</text>
</comment>
<accession>A0A0F9NPD3</accession>
<name>A0A0F9NPD3_9ZZZZ</name>
<dbReference type="InterPro" id="IPR011005">
    <property type="entry name" value="Dihydropteroate_synth-like_sf"/>
</dbReference>